<sequence length="152" mass="16807">SKQTLICSKRDITALEAHGPHRNAKEEGGKKKREEEKLRSPELQLIISSYLPWMLALSANYTVYLATLTAMAKKISASLFANPQLGKHHFTYYSKLIYYAVGEGKGAGNGASLLTSSEAILWGAKLPFMRPSKRQCHSESTLEAGQHSRLSL</sequence>
<dbReference type="Proteomes" id="UP001057452">
    <property type="component" value="Chromosome 15"/>
</dbReference>
<evidence type="ECO:0000313" key="1">
    <source>
        <dbReference type="EMBL" id="KAI4803939.1"/>
    </source>
</evidence>
<reference evidence="1" key="1">
    <citation type="submission" date="2022-05" db="EMBL/GenBank/DDBJ databases">
        <title>Chromosome-level genome of Chaenocephalus aceratus.</title>
        <authorList>
            <person name="Park H."/>
        </authorList>
    </citation>
    <scope>NUCLEOTIDE SEQUENCE</scope>
    <source>
        <strain evidence="1">KU_202001</strain>
    </source>
</reference>
<comment type="caution">
    <text evidence="1">The sequence shown here is derived from an EMBL/GenBank/DDBJ whole genome shotgun (WGS) entry which is preliminary data.</text>
</comment>
<evidence type="ECO:0000313" key="2">
    <source>
        <dbReference type="Proteomes" id="UP001057452"/>
    </source>
</evidence>
<keyword evidence="2" id="KW-1185">Reference proteome</keyword>
<accession>A0ACB9VUZ3</accession>
<dbReference type="EMBL" id="CM043799">
    <property type="protein sequence ID" value="KAI4803939.1"/>
    <property type="molecule type" value="Genomic_DNA"/>
</dbReference>
<gene>
    <name evidence="1" type="ORF">KUCAC02_025584</name>
</gene>
<proteinExistence type="predicted"/>
<name>A0ACB9VUZ3_CHAAC</name>
<organism evidence="1 2">
    <name type="scientific">Chaenocephalus aceratus</name>
    <name type="common">Blackfin icefish</name>
    <name type="synonym">Chaenichthys aceratus</name>
    <dbReference type="NCBI Taxonomy" id="36190"/>
    <lineage>
        <taxon>Eukaryota</taxon>
        <taxon>Metazoa</taxon>
        <taxon>Chordata</taxon>
        <taxon>Craniata</taxon>
        <taxon>Vertebrata</taxon>
        <taxon>Euteleostomi</taxon>
        <taxon>Actinopterygii</taxon>
        <taxon>Neopterygii</taxon>
        <taxon>Teleostei</taxon>
        <taxon>Neoteleostei</taxon>
        <taxon>Acanthomorphata</taxon>
        <taxon>Eupercaria</taxon>
        <taxon>Perciformes</taxon>
        <taxon>Notothenioidei</taxon>
        <taxon>Channichthyidae</taxon>
        <taxon>Chaenocephalus</taxon>
    </lineage>
</organism>
<protein>
    <submittedName>
        <fullName evidence="1">Uncharacterized protein</fullName>
    </submittedName>
</protein>
<feature type="non-terminal residue" evidence="1">
    <location>
        <position position="1"/>
    </location>
</feature>
<feature type="non-terminal residue" evidence="1">
    <location>
        <position position="152"/>
    </location>
</feature>